<dbReference type="AlphaFoldDB" id="A0A4Y2K1N7"/>
<protein>
    <recommendedName>
        <fullName evidence="3">RNase H type-1 domain-containing protein</fullName>
    </recommendedName>
</protein>
<dbReference type="Gene3D" id="3.30.420.10">
    <property type="entry name" value="Ribonuclease H-like superfamily/Ribonuclease H"/>
    <property type="match status" value="1"/>
</dbReference>
<dbReference type="GO" id="GO:0003676">
    <property type="term" value="F:nucleic acid binding"/>
    <property type="evidence" value="ECO:0007669"/>
    <property type="project" value="InterPro"/>
</dbReference>
<sequence>MYFHPATQIEEGRIETKADFSTASEYNIYTDCSKSNQGVGTAYCAFNTSNDLVHTWQANIQINNSVLQAELTGISKAVKFATQQNISTKIWSYSLSSLQAILNTKTTSPRALKIQQNLIHHHNCSAG</sequence>
<dbReference type="InterPro" id="IPR036397">
    <property type="entry name" value="RNaseH_sf"/>
</dbReference>
<dbReference type="OrthoDB" id="411823at2759"/>
<gene>
    <name evidence="1" type="ORF">AVEN_79321_1</name>
</gene>
<evidence type="ECO:0000313" key="2">
    <source>
        <dbReference type="Proteomes" id="UP000499080"/>
    </source>
</evidence>
<proteinExistence type="predicted"/>
<reference evidence="1 2" key="1">
    <citation type="journal article" date="2019" name="Sci. Rep.">
        <title>Orb-weaving spider Araneus ventricosus genome elucidates the spidroin gene catalogue.</title>
        <authorList>
            <person name="Kono N."/>
            <person name="Nakamura H."/>
            <person name="Ohtoshi R."/>
            <person name="Moran D.A.P."/>
            <person name="Shinohara A."/>
            <person name="Yoshida Y."/>
            <person name="Fujiwara M."/>
            <person name="Mori M."/>
            <person name="Tomita M."/>
            <person name="Arakawa K."/>
        </authorList>
    </citation>
    <scope>NUCLEOTIDE SEQUENCE [LARGE SCALE GENOMIC DNA]</scope>
</reference>
<dbReference type="EMBL" id="BGPR01004055">
    <property type="protein sequence ID" value="GBM95416.1"/>
    <property type="molecule type" value="Genomic_DNA"/>
</dbReference>
<comment type="caution">
    <text evidence="1">The sequence shown here is derived from an EMBL/GenBank/DDBJ whole genome shotgun (WGS) entry which is preliminary data.</text>
</comment>
<evidence type="ECO:0008006" key="3">
    <source>
        <dbReference type="Google" id="ProtNLM"/>
    </source>
</evidence>
<evidence type="ECO:0000313" key="1">
    <source>
        <dbReference type="EMBL" id="GBM95416.1"/>
    </source>
</evidence>
<organism evidence="1 2">
    <name type="scientific">Araneus ventricosus</name>
    <name type="common">Orbweaver spider</name>
    <name type="synonym">Epeira ventricosa</name>
    <dbReference type="NCBI Taxonomy" id="182803"/>
    <lineage>
        <taxon>Eukaryota</taxon>
        <taxon>Metazoa</taxon>
        <taxon>Ecdysozoa</taxon>
        <taxon>Arthropoda</taxon>
        <taxon>Chelicerata</taxon>
        <taxon>Arachnida</taxon>
        <taxon>Araneae</taxon>
        <taxon>Araneomorphae</taxon>
        <taxon>Entelegynae</taxon>
        <taxon>Araneoidea</taxon>
        <taxon>Araneidae</taxon>
        <taxon>Araneus</taxon>
    </lineage>
</organism>
<keyword evidence="2" id="KW-1185">Reference proteome</keyword>
<accession>A0A4Y2K1N7</accession>
<dbReference type="Proteomes" id="UP000499080">
    <property type="component" value="Unassembled WGS sequence"/>
</dbReference>
<name>A0A4Y2K1N7_ARAVE</name>